<dbReference type="Gene3D" id="3.40.1090.10">
    <property type="entry name" value="Cytosolic phospholipase A2 catalytic domain"/>
    <property type="match status" value="1"/>
</dbReference>
<dbReference type="GO" id="GO:0016787">
    <property type="term" value="F:hydrolase activity"/>
    <property type="evidence" value="ECO:0007669"/>
    <property type="project" value="UniProtKB-UniRule"/>
</dbReference>
<dbReference type="EMBL" id="CADILN010000018">
    <property type="protein sequence ID" value="CAB4052789.1"/>
    <property type="molecule type" value="Genomic_DNA"/>
</dbReference>
<dbReference type="AlphaFoldDB" id="A0A6J5KEW5"/>
<evidence type="ECO:0000313" key="5">
    <source>
        <dbReference type="Proteomes" id="UP000494102"/>
    </source>
</evidence>
<dbReference type="RefSeq" id="WP_015004342.1">
    <property type="nucleotide sequence ID" value="NZ_CADILN010000018.1"/>
</dbReference>
<feature type="domain" description="PNPLA" evidence="3">
    <location>
        <begin position="13"/>
        <end position="195"/>
    </location>
</feature>
<name>A0A6J5KEW5_9BURK</name>
<organism evidence="4 5">
    <name type="scientific">Paraburkholderia phenoliruptrix</name>
    <dbReference type="NCBI Taxonomy" id="252970"/>
    <lineage>
        <taxon>Bacteria</taxon>
        <taxon>Pseudomonadati</taxon>
        <taxon>Pseudomonadota</taxon>
        <taxon>Betaproteobacteria</taxon>
        <taxon>Burkholderiales</taxon>
        <taxon>Burkholderiaceae</taxon>
        <taxon>Paraburkholderia</taxon>
    </lineage>
</organism>
<feature type="short sequence motif" description="GXGXXG" evidence="2">
    <location>
        <begin position="17"/>
        <end position="22"/>
    </location>
</feature>
<keyword evidence="2" id="KW-0442">Lipid degradation</keyword>
<dbReference type="NCBIfam" id="NF041079">
    <property type="entry name" value="CBASS_lipase"/>
    <property type="match status" value="1"/>
</dbReference>
<dbReference type="InterPro" id="IPR016035">
    <property type="entry name" value="Acyl_Trfase/lysoPLipase"/>
</dbReference>
<protein>
    <submittedName>
        <fullName evidence="4">CGAMP-activated phospholipase</fullName>
        <ecNumber evidence="4">3.1.1.-</ecNumber>
    </submittedName>
</protein>
<dbReference type="PANTHER" id="PTHR24138">
    <property type="entry name" value="INTRACELLLAR PHOSPHOLIPASE A FAMILY"/>
    <property type="match status" value="1"/>
</dbReference>
<dbReference type="GO" id="GO:0016042">
    <property type="term" value="P:lipid catabolic process"/>
    <property type="evidence" value="ECO:0007669"/>
    <property type="project" value="UniProtKB-UniRule"/>
</dbReference>
<feature type="short sequence motif" description="DGA/G" evidence="2">
    <location>
        <begin position="182"/>
        <end position="184"/>
    </location>
</feature>
<dbReference type="SUPFAM" id="SSF52151">
    <property type="entry name" value="FabD/lysophospholipase-like"/>
    <property type="match status" value="1"/>
</dbReference>
<accession>A0A6J5KEW5</accession>
<feature type="active site" description="Nucleophile" evidence="2">
    <location>
        <position position="51"/>
    </location>
</feature>
<sequence>MDAQTKTRPFHILALSGGGYRGLYTATILRRLEEALGQPLARHFDLICGTSAGGLLALGLAAEIATEELEAMFVSDGKRIFGSRSLLRRVLGKWVLAKHSAAGLQAVLAERLGEMTIGDLKHRVLIPAVNYSKGSGQFFKTPHLPKYETDFRRRLVDVGLATAAAPTYFPLHRIDGVGAFADGGLVGNSPGFFGLHEATRLLDIGDDSTVRVLSLGTMTRGATLRGSAFLDRGLFQWGAKIFDLVISAQEAAVNDMLRHVLGNRYYRIDDPATPDQSRDIEKLDVVSAGATTVLRERGSHAAQRALGDPAFDVFRKHLATPPIFYHGPNKNTGVVTC</sequence>
<reference evidence="4 5" key="1">
    <citation type="submission" date="2020-04" db="EMBL/GenBank/DDBJ databases">
        <authorList>
            <person name="De Canck E."/>
        </authorList>
    </citation>
    <scope>NUCLEOTIDE SEQUENCE [LARGE SCALE GENOMIC DNA]</scope>
    <source>
        <strain evidence="4 5">LMG 9964</strain>
    </source>
</reference>
<dbReference type="PANTHER" id="PTHR24138:SF10">
    <property type="entry name" value="PHOSPHOLIPASE A2"/>
    <property type="match status" value="1"/>
</dbReference>
<dbReference type="Proteomes" id="UP000494102">
    <property type="component" value="Unassembled WGS sequence"/>
</dbReference>
<evidence type="ECO:0000256" key="1">
    <source>
        <dbReference type="ARBA" id="ARBA00023098"/>
    </source>
</evidence>
<dbReference type="EC" id="3.1.1.-" evidence="4"/>
<evidence type="ECO:0000313" key="4">
    <source>
        <dbReference type="EMBL" id="CAB4052789.1"/>
    </source>
</evidence>
<evidence type="ECO:0000259" key="3">
    <source>
        <dbReference type="PROSITE" id="PS51635"/>
    </source>
</evidence>
<evidence type="ECO:0000256" key="2">
    <source>
        <dbReference type="PROSITE-ProRule" id="PRU01161"/>
    </source>
</evidence>
<dbReference type="PROSITE" id="PS51635">
    <property type="entry name" value="PNPLA"/>
    <property type="match status" value="1"/>
</dbReference>
<dbReference type="GeneID" id="27801442"/>
<keyword evidence="1 2" id="KW-0443">Lipid metabolism</keyword>
<proteinExistence type="predicted"/>
<feature type="short sequence motif" description="GXSXG" evidence="2">
    <location>
        <begin position="49"/>
        <end position="53"/>
    </location>
</feature>
<feature type="active site" description="Proton acceptor" evidence="2">
    <location>
        <position position="182"/>
    </location>
</feature>
<gene>
    <name evidence="4" type="primary">capV</name>
    <name evidence="4" type="ORF">LMG9964_06479</name>
</gene>
<dbReference type="Pfam" id="PF01734">
    <property type="entry name" value="Patatin"/>
    <property type="match status" value="1"/>
</dbReference>
<dbReference type="InterPro" id="IPR002641">
    <property type="entry name" value="PNPLA_dom"/>
</dbReference>
<keyword evidence="2 4" id="KW-0378">Hydrolase</keyword>
<dbReference type="CDD" id="cd07199">
    <property type="entry name" value="Pat17_PNPLA8_PNPLA9_like"/>
    <property type="match status" value="1"/>
</dbReference>
<dbReference type="InterPro" id="IPR047156">
    <property type="entry name" value="Teg/CotR/CapV-like"/>
</dbReference>